<name>A0ABU4KDG3_9ACTN</name>
<evidence type="ECO:0000313" key="4">
    <source>
        <dbReference type="EMBL" id="MDX2295818.1"/>
    </source>
</evidence>
<dbReference type="Gene3D" id="3.40.50.150">
    <property type="entry name" value="Vaccinia Virus protein VP39"/>
    <property type="match status" value="1"/>
</dbReference>
<accession>A0ABU4KDG3</accession>
<evidence type="ECO:0000256" key="1">
    <source>
        <dbReference type="ARBA" id="ARBA00022603"/>
    </source>
</evidence>
<dbReference type="GO" id="GO:0008168">
    <property type="term" value="F:methyltransferase activity"/>
    <property type="evidence" value="ECO:0007669"/>
    <property type="project" value="UniProtKB-KW"/>
</dbReference>
<dbReference type="PANTHER" id="PTHR43861:SF1">
    <property type="entry name" value="TRANS-ACONITATE 2-METHYLTRANSFERASE"/>
    <property type="match status" value="1"/>
</dbReference>
<dbReference type="GO" id="GO:0032259">
    <property type="term" value="P:methylation"/>
    <property type="evidence" value="ECO:0007669"/>
    <property type="project" value="UniProtKB-KW"/>
</dbReference>
<dbReference type="CDD" id="cd02440">
    <property type="entry name" value="AdoMet_MTases"/>
    <property type="match status" value="1"/>
</dbReference>
<evidence type="ECO:0000259" key="3">
    <source>
        <dbReference type="Pfam" id="PF13649"/>
    </source>
</evidence>
<dbReference type="PANTHER" id="PTHR43861">
    <property type="entry name" value="TRANS-ACONITATE 2-METHYLTRANSFERASE-RELATED"/>
    <property type="match status" value="1"/>
</dbReference>
<dbReference type="InterPro" id="IPR041698">
    <property type="entry name" value="Methyltransf_25"/>
</dbReference>
<evidence type="ECO:0000256" key="2">
    <source>
        <dbReference type="ARBA" id="ARBA00022679"/>
    </source>
</evidence>
<keyword evidence="5" id="KW-1185">Reference proteome</keyword>
<dbReference type="EC" id="2.1.-.-" evidence="4"/>
<feature type="domain" description="Methyltransferase" evidence="3">
    <location>
        <begin position="52"/>
        <end position="146"/>
    </location>
</feature>
<sequence length="286" mass="30383">MTTIVNTAQDQAWNGPEGAHWARHQDRWNAVNDGFNTPLLDAAGITGAHRTLDFGCGAGQTTRLAARRAPRGHALGLDLSAPMLAEARARAAAEGVDNVTFTRGDAQTHPYDEGTFDAAISRYSAMFFEDPEAAFAHIGRALRPGGRLALVCPSDPGLNGWVTAMTSLRGILPVGDFGRPGVPGMFSLADPDAVRALLAAAGFTGIAVEETRAYGTWGRDAADAADFLLATGPGRHLMDQADEPTRARARTALTEHLRAHETPGGVRLLSTAWLVTAERPRFPPRA</sequence>
<proteinExistence type="predicted"/>
<dbReference type="Proteomes" id="UP001278571">
    <property type="component" value="Unassembled WGS sequence"/>
</dbReference>
<gene>
    <name evidence="4" type="ORF">R2363_27050</name>
</gene>
<dbReference type="InterPro" id="IPR029063">
    <property type="entry name" value="SAM-dependent_MTases_sf"/>
</dbReference>
<dbReference type="EMBL" id="JAWJZF010000461">
    <property type="protein sequence ID" value="MDX2295818.1"/>
    <property type="molecule type" value="Genomic_DNA"/>
</dbReference>
<protein>
    <submittedName>
        <fullName evidence="4">Class I SAM-dependent methyltransferase</fullName>
        <ecNumber evidence="4">2.1.-.-</ecNumber>
    </submittedName>
</protein>
<reference evidence="4 5" key="1">
    <citation type="submission" date="2023-10" db="EMBL/GenBank/DDBJ databases">
        <authorList>
            <person name="Wang X.X."/>
        </authorList>
    </citation>
    <scope>NUCLEOTIDE SEQUENCE [LARGE SCALE GENOMIC DNA]</scope>
    <source>
        <strain evidence="4 5">NBRC 12816</strain>
    </source>
</reference>
<evidence type="ECO:0000313" key="5">
    <source>
        <dbReference type="Proteomes" id="UP001278571"/>
    </source>
</evidence>
<comment type="caution">
    <text evidence="4">The sequence shown here is derived from an EMBL/GenBank/DDBJ whole genome shotgun (WGS) entry which is preliminary data.</text>
</comment>
<dbReference type="RefSeq" id="WP_319012006.1">
    <property type="nucleotide sequence ID" value="NZ_JAWJZF010000461.1"/>
</dbReference>
<dbReference type="SUPFAM" id="SSF53335">
    <property type="entry name" value="S-adenosyl-L-methionine-dependent methyltransferases"/>
    <property type="match status" value="1"/>
</dbReference>
<dbReference type="Pfam" id="PF13649">
    <property type="entry name" value="Methyltransf_25"/>
    <property type="match status" value="1"/>
</dbReference>
<organism evidence="4 5">
    <name type="scientific">Streptomyces roseolus</name>
    <dbReference type="NCBI Taxonomy" id="67358"/>
    <lineage>
        <taxon>Bacteria</taxon>
        <taxon>Bacillati</taxon>
        <taxon>Actinomycetota</taxon>
        <taxon>Actinomycetes</taxon>
        <taxon>Kitasatosporales</taxon>
        <taxon>Streptomycetaceae</taxon>
        <taxon>Streptomyces</taxon>
    </lineage>
</organism>
<keyword evidence="1 4" id="KW-0489">Methyltransferase</keyword>
<keyword evidence="2 4" id="KW-0808">Transferase</keyword>